<dbReference type="CDD" id="cd01823">
    <property type="entry name" value="SEST_like"/>
    <property type="match status" value="1"/>
</dbReference>
<dbReference type="InterPro" id="IPR024079">
    <property type="entry name" value="MetalloPept_cat_dom_sf"/>
</dbReference>
<dbReference type="InterPro" id="IPR029463">
    <property type="entry name" value="Lys_MEP"/>
</dbReference>
<gene>
    <name evidence="3" type="ORF">CC78DRAFT_35695</name>
</gene>
<keyword evidence="4" id="KW-1185">Reference proteome</keyword>
<dbReference type="AlphaFoldDB" id="A0A9P4KG68"/>
<accession>A0A9P4KG68</accession>
<feature type="chain" id="PRO_5040117989" evidence="1">
    <location>
        <begin position="21"/>
        <end position="733"/>
    </location>
</feature>
<evidence type="ECO:0000256" key="1">
    <source>
        <dbReference type="SAM" id="SignalP"/>
    </source>
</evidence>
<proteinExistence type="predicted"/>
<evidence type="ECO:0000313" key="3">
    <source>
        <dbReference type="EMBL" id="KAF2268066.1"/>
    </source>
</evidence>
<dbReference type="PANTHER" id="PTHR37981:SF1">
    <property type="entry name" value="SGNH HYDROLASE-TYPE ESTERASE DOMAIN-CONTAINING PROTEIN"/>
    <property type="match status" value="1"/>
</dbReference>
<feature type="signal peptide" evidence="1">
    <location>
        <begin position="1"/>
        <end position="20"/>
    </location>
</feature>
<keyword evidence="1" id="KW-0732">Signal</keyword>
<organism evidence="3 4">
    <name type="scientific">Lojkania enalia</name>
    <dbReference type="NCBI Taxonomy" id="147567"/>
    <lineage>
        <taxon>Eukaryota</taxon>
        <taxon>Fungi</taxon>
        <taxon>Dikarya</taxon>
        <taxon>Ascomycota</taxon>
        <taxon>Pezizomycotina</taxon>
        <taxon>Dothideomycetes</taxon>
        <taxon>Pleosporomycetidae</taxon>
        <taxon>Pleosporales</taxon>
        <taxon>Pleosporales incertae sedis</taxon>
        <taxon>Lojkania</taxon>
    </lineage>
</organism>
<keyword evidence="3" id="KW-0378">Hydrolase</keyword>
<reference evidence="4" key="1">
    <citation type="journal article" date="2020" name="Stud. Mycol.">
        <title>101 Dothideomycetes genomes: A test case for predicting lifestyles and emergence of pathogens.</title>
        <authorList>
            <person name="Haridas S."/>
            <person name="Albert R."/>
            <person name="Binder M."/>
            <person name="Bloem J."/>
            <person name="LaButti K."/>
            <person name="Salamov A."/>
            <person name="Andreopoulos B."/>
            <person name="Baker S."/>
            <person name="Barry K."/>
            <person name="Bills G."/>
            <person name="Bluhm B."/>
            <person name="Cannon C."/>
            <person name="Castanera R."/>
            <person name="Culley D."/>
            <person name="Daum C."/>
            <person name="Ezra D."/>
            <person name="Gonzalez J."/>
            <person name="Henrissat B."/>
            <person name="Kuo A."/>
            <person name="Liang C."/>
            <person name="Lipzen A."/>
            <person name="Lutzoni F."/>
            <person name="Magnuson J."/>
            <person name="Mondo S."/>
            <person name="Nolan M."/>
            <person name="Ohm R."/>
            <person name="Pangilinan J."/>
            <person name="Park H.-J."/>
            <person name="Ramirez L."/>
            <person name="Alfaro M."/>
            <person name="Sun H."/>
            <person name="Tritt A."/>
            <person name="Yoshinaga Y."/>
            <person name="Zwiers L.-H."/>
            <person name="Turgeon B."/>
            <person name="Goodwin S."/>
            <person name="Spatafora J."/>
            <person name="Crous P."/>
            <person name="Grigoriev I."/>
        </authorList>
    </citation>
    <scope>NUCLEOTIDE SEQUENCE [LARGE SCALE GENOMIC DNA]</scope>
    <source>
        <strain evidence="4">CBS 304.66</strain>
    </source>
</reference>
<dbReference type="PANTHER" id="PTHR37981">
    <property type="entry name" value="LIPASE 2"/>
    <property type="match status" value="1"/>
</dbReference>
<dbReference type="EMBL" id="ML986588">
    <property type="protein sequence ID" value="KAF2268066.1"/>
    <property type="molecule type" value="Genomic_DNA"/>
</dbReference>
<dbReference type="GO" id="GO:0006629">
    <property type="term" value="P:lipid metabolic process"/>
    <property type="evidence" value="ECO:0007669"/>
    <property type="project" value="TreeGrafter"/>
</dbReference>
<dbReference type="GO" id="GO:0004222">
    <property type="term" value="F:metalloendopeptidase activity"/>
    <property type="evidence" value="ECO:0007669"/>
    <property type="project" value="InterPro"/>
</dbReference>
<dbReference type="Pfam" id="PF14521">
    <property type="entry name" value="Aspzincin_M35"/>
    <property type="match status" value="1"/>
</dbReference>
<dbReference type="GO" id="GO:0016788">
    <property type="term" value="F:hydrolase activity, acting on ester bonds"/>
    <property type="evidence" value="ECO:0007669"/>
    <property type="project" value="InterPro"/>
</dbReference>
<dbReference type="Proteomes" id="UP000800093">
    <property type="component" value="Unassembled WGS sequence"/>
</dbReference>
<dbReference type="SUPFAM" id="SSF52266">
    <property type="entry name" value="SGNH hydrolase"/>
    <property type="match status" value="1"/>
</dbReference>
<sequence>MRSVAFLLFGAWSAANYGQAATVDFPDNSCDQWKTQIEEEMQFTVEMASTTAGDLQKGGYYDIFFAEILRLDPEFAQNTEESFTRISDMATGTSSGYKFKVTCDDTTNFCAKKKFIAHMNDKKTTMNLCKIFFNDPNIKGTQDRQGECSTMDIRAAQRTRSAILIHELTHTKYAMLDGDPAHDYAYGFNGNYQLAQGTFDRSCAPYKDSKKILCPVNGVEGLCPAAFSGGNADTYSFVASGVYFSTKCNAQIPLPPLPNPLGSSILPSPTPTPSLTLEPPLSSLITPISSVAFSAIESIAATPSDTNPTPIPAKYRRDVREIVEARAECPIYDDYIQWDEEVADIEGYVHFGDSYGAGMGTGTTTGDGCRVGQNNFGDLLYRWLDDDSIPFEKKVCSGDTTKGLNRQIDEWSDPGKATVGTVSIGGNDVGFSDLVWYCVITPNTARLGSTNRANCVEAENKARDMMKDEGENGIKAKLKAAYKKILDKSARDDFHLYVTSYVGFFNHDTTDCDKSTFHYWWAAYNPPSDWPTNRIVYLTTDLRHEINDLVTNLNNVISAAVSDVNKERGGEQVHFVDVNPRFNVHRWCEQGDWHEPAPQVESTWFFLSGWPDVSIEGANADTAAVESAEIASLISAGSIPVPDSNCRASLDSDADPYLRAMCNVAEAVAEDPEGPEAKYLADANADIQSGNVTSQHIGWFTPTRQIKTFHPRSPGMVAYRDAVIDSMQGVGQL</sequence>
<dbReference type="InterPro" id="IPR036514">
    <property type="entry name" value="SGNH_hydro_sf"/>
</dbReference>
<comment type="caution">
    <text evidence="3">The sequence shown here is derived from an EMBL/GenBank/DDBJ whole genome shotgun (WGS) entry which is preliminary data.</text>
</comment>
<dbReference type="Gene3D" id="3.40.390.10">
    <property type="entry name" value="Collagenase (Catalytic Domain)"/>
    <property type="match status" value="1"/>
</dbReference>
<evidence type="ECO:0000259" key="2">
    <source>
        <dbReference type="Pfam" id="PF14521"/>
    </source>
</evidence>
<dbReference type="OrthoDB" id="21678at2759"/>
<evidence type="ECO:0000313" key="4">
    <source>
        <dbReference type="Proteomes" id="UP000800093"/>
    </source>
</evidence>
<dbReference type="InterPro" id="IPR001087">
    <property type="entry name" value="GDSL"/>
</dbReference>
<dbReference type="SUPFAM" id="SSF55486">
    <property type="entry name" value="Metalloproteases ('zincins'), catalytic domain"/>
    <property type="match status" value="1"/>
</dbReference>
<name>A0A9P4KG68_9PLEO</name>
<protein>
    <submittedName>
        <fullName evidence="3">SGNH hydrolase</fullName>
    </submittedName>
</protein>
<feature type="domain" description="Lysine-specific metallo-endopeptidase" evidence="2">
    <location>
        <begin position="74"/>
        <end position="196"/>
    </location>
</feature>
<dbReference type="Gene3D" id="3.40.50.1110">
    <property type="entry name" value="SGNH hydrolase"/>
    <property type="match status" value="1"/>
</dbReference>
<dbReference type="InterPro" id="IPR037460">
    <property type="entry name" value="SEST-like"/>
</dbReference>
<dbReference type="Pfam" id="PF00657">
    <property type="entry name" value="Lipase_GDSL"/>
    <property type="match status" value="1"/>
</dbReference>